<organism evidence="1 2">
    <name type="scientific">Paraburkholderia podalyriae</name>
    <dbReference type="NCBI Taxonomy" id="1938811"/>
    <lineage>
        <taxon>Bacteria</taxon>
        <taxon>Pseudomonadati</taxon>
        <taxon>Pseudomonadota</taxon>
        <taxon>Betaproteobacteria</taxon>
        <taxon>Burkholderiales</taxon>
        <taxon>Burkholderiaceae</taxon>
        <taxon>Paraburkholderia</taxon>
    </lineage>
</organism>
<name>A0ABR7Q1K7_9BURK</name>
<evidence type="ECO:0008006" key="3">
    <source>
        <dbReference type="Google" id="ProtNLM"/>
    </source>
</evidence>
<protein>
    <recommendedName>
        <fullName evidence="3">DUF746 domain-containing protein</fullName>
    </recommendedName>
</protein>
<accession>A0ABR7Q1K7</accession>
<dbReference type="Proteomes" id="UP000736373">
    <property type="component" value="Unassembled WGS sequence"/>
</dbReference>
<proteinExistence type="predicted"/>
<dbReference type="RefSeq" id="WP_187639270.1">
    <property type="nucleotide sequence ID" value="NZ_VZQQ01000100.1"/>
</dbReference>
<evidence type="ECO:0000313" key="1">
    <source>
        <dbReference type="EMBL" id="MBC8752409.1"/>
    </source>
</evidence>
<gene>
    <name evidence="1" type="ORF">F6X42_40195</name>
</gene>
<keyword evidence="2" id="KW-1185">Reference proteome</keyword>
<evidence type="ECO:0000313" key="2">
    <source>
        <dbReference type="Proteomes" id="UP000736373"/>
    </source>
</evidence>
<comment type="caution">
    <text evidence="1">The sequence shown here is derived from an EMBL/GenBank/DDBJ whole genome shotgun (WGS) entry which is preliminary data.</text>
</comment>
<dbReference type="EMBL" id="VZQQ01000100">
    <property type="protein sequence ID" value="MBC8752409.1"/>
    <property type="molecule type" value="Genomic_DNA"/>
</dbReference>
<sequence>MNRELENALVASYPAIYRSLQPRFSGETRFECDDGWFCIIDELSRKLEAESQTSKLRAIEVREKLGSLRFRLRGDITSTVDSWLAEATRLSQHTCERCGKPAMLRGHKDGRVRTLCPMCAAAMGYVLE</sequence>
<reference evidence="1 2" key="1">
    <citation type="submission" date="2019-09" db="EMBL/GenBank/DDBJ databases">
        <title>Paraburkholderia podalyriae sp. nov., A South African Podalyria-associated rhizobium.</title>
        <authorList>
            <person name="Mavima L."/>
            <person name="Beukes C.W."/>
            <person name="Palmer M."/>
            <person name="De Meyer S.E."/>
            <person name="James E.K."/>
            <person name="Maluk M."/>
            <person name="Avontuur J.R."/>
            <person name="Chan W.Y."/>
            <person name="Venter S.N."/>
            <person name="Steenkamp E.T."/>
        </authorList>
    </citation>
    <scope>NUCLEOTIDE SEQUENCE [LARGE SCALE GENOMIC DNA]</scope>
    <source>
        <strain evidence="1 2">WC7.3b</strain>
    </source>
</reference>